<dbReference type="PANTHER" id="PTHR23517">
    <property type="entry name" value="RESISTANCE PROTEIN MDTM, PUTATIVE-RELATED-RELATED"/>
    <property type="match status" value="1"/>
</dbReference>
<sequence>MTGSSGSGVPWRDLVPTALVPNVLQGCGQGAAIPVIPLAAVALTGSPATAAMVAAMLTVGQVLFALPAGWLVGRFGERSTMLVSTAATGLGGLLAHLASSVVLLGCGALLIGSGVAVFATARHAWITAVIPAGVRGRSLSALAGATRLGMFAGPFLAAAAFHLTGDARGGFLAVVAMSVLLVVVIASVRFDGLAGAAAPAGIAAGDEPSPKVFRTMWQRRDVLLTLGLTVSVVTTMRITRRILVPLAGVAVGMDDVTVTLVVGIASGIDFSVFYLGGVVADRWGRLAVAVPALVAFGLSHVALALATQLSAGQWWFLSGTLVMALANGWSGGVVATIGSDLADPRAPAPFLSSWRLTTDLGSSVAPVAVAALAAAFSLSVACVAFGIVAWVAATILPSRVRRFLPDSGG</sequence>
<evidence type="ECO:0000256" key="1">
    <source>
        <dbReference type="ARBA" id="ARBA00004651"/>
    </source>
</evidence>
<evidence type="ECO:0000313" key="9">
    <source>
        <dbReference type="EMBL" id="MFC4857241.1"/>
    </source>
</evidence>
<comment type="caution">
    <text evidence="9">The sequence shown here is derived from an EMBL/GenBank/DDBJ whole genome shotgun (WGS) entry which is preliminary data.</text>
</comment>
<dbReference type="PROSITE" id="PS50850">
    <property type="entry name" value="MFS"/>
    <property type="match status" value="1"/>
</dbReference>
<feature type="transmembrane region" description="Helical" evidence="7">
    <location>
        <begin position="50"/>
        <end position="73"/>
    </location>
</feature>
<keyword evidence="2" id="KW-0813">Transport</keyword>
<dbReference type="InterPro" id="IPR036259">
    <property type="entry name" value="MFS_trans_sf"/>
</dbReference>
<organism evidence="9 10">
    <name type="scientific">Actinophytocola glycyrrhizae</name>
    <dbReference type="NCBI Taxonomy" id="2044873"/>
    <lineage>
        <taxon>Bacteria</taxon>
        <taxon>Bacillati</taxon>
        <taxon>Actinomycetota</taxon>
        <taxon>Actinomycetes</taxon>
        <taxon>Pseudonocardiales</taxon>
        <taxon>Pseudonocardiaceae</taxon>
    </lineage>
</organism>
<evidence type="ECO:0000256" key="2">
    <source>
        <dbReference type="ARBA" id="ARBA00022448"/>
    </source>
</evidence>
<dbReference type="InterPro" id="IPR020846">
    <property type="entry name" value="MFS_dom"/>
</dbReference>
<dbReference type="Pfam" id="PF07690">
    <property type="entry name" value="MFS_1"/>
    <property type="match status" value="1"/>
</dbReference>
<name>A0ABV9S983_9PSEU</name>
<dbReference type="InterPro" id="IPR011701">
    <property type="entry name" value="MFS"/>
</dbReference>
<keyword evidence="10" id="KW-1185">Reference proteome</keyword>
<feature type="transmembrane region" description="Helical" evidence="7">
    <location>
        <begin position="364"/>
        <end position="393"/>
    </location>
</feature>
<gene>
    <name evidence="9" type="ORF">ACFPCV_27410</name>
</gene>
<evidence type="ECO:0000256" key="6">
    <source>
        <dbReference type="ARBA" id="ARBA00023136"/>
    </source>
</evidence>
<keyword evidence="5 7" id="KW-1133">Transmembrane helix</keyword>
<evidence type="ECO:0000313" key="10">
    <source>
        <dbReference type="Proteomes" id="UP001595859"/>
    </source>
</evidence>
<dbReference type="SUPFAM" id="SSF103473">
    <property type="entry name" value="MFS general substrate transporter"/>
    <property type="match status" value="1"/>
</dbReference>
<keyword evidence="6 7" id="KW-0472">Membrane</keyword>
<keyword evidence="4 7" id="KW-0812">Transmembrane</keyword>
<comment type="subcellular location">
    <subcellularLocation>
        <location evidence="1">Cell membrane</location>
        <topology evidence="1">Multi-pass membrane protein</topology>
    </subcellularLocation>
</comment>
<feature type="domain" description="Major facilitator superfamily (MFS) profile" evidence="8">
    <location>
        <begin position="14"/>
        <end position="401"/>
    </location>
</feature>
<dbReference type="Gene3D" id="1.20.1250.20">
    <property type="entry name" value="MFS general substrate transporter like domains"/>
    <property type="match status" value="1"/>
</dbReference>
<proteinExistence type="predicted"/>
<dbReference type="EMBL" id="JBHSIS010000017">
    <property type="protein sequence ID" value="MFC4857241.1"/>
    <property type="molecule type" value="Genomic_DNA"/>
</dbReference>
<dbReference type="InterPro" id="IPR050171">
    <property type="entry name" value="MFS_Transporters"/>
</dbReference>
<evidence type="ECO:0000256" key="7">
    <source>
        <dbReference type="SAM" id="Phobius"/>
    </source>
</evidence>
<feature type="transmembrane region" description="Helical" evidence="7">
    <location>
        <begin position="221"/>
        <end position="238"/>
    </location>
</feature>
<dbReference type="PANTHER" id="PTHR23517:SF3">
    <property type="entry name" value="INTEGRAL MEMBRANE TRANSPORT PROTEIN"/>
    <property type="match status" value="1"/>
</dbReference>
<evidence type="ECO:0000256" key="4">
    <source>
        <dbReference type="ARBA" id="ARBA00022692"/>
    </source>
</evidence>
<evidence type="ECO:0000256" key="5">
    <source>
        <dbReference type="ARBA" id="ARBA00022989"/>
    </source>
</evidence>
<reference evidence="10" key="1">
    <citation type="journal article" date="2019" name="Int. J. Syst. Evol. Microbiol.">
        <title>The Global Catalogue of Microorganisms (GCM) 10K type strain sequencing project: providing services to taxonomists for standard genome sequencing and annotation.</title>
        <authorList>
            <consortium name="The Broad Institute Genomics Platform"/>
            <consortium name="The Broad Institute Genome Sequencing Center for Infectious Disease"/>
            <person name="Wu L."/>
            <person name="Ma J."/>
        </authorList>
    </citation>
    <scope>NUCLEOTIDE SEQUENCE [LARGE SCALE GENOMIC DNA]</scope>
    <source>
        <strain evidence="10">ZS-22-S1</strain>
    </source>
</reference>
<feature type="transmembrane region" description="Helical" evidence="7">
    <location>
        <begin position="139"/>
        <end position="163"/>
    </location>
</feature>
<dbReference type="RefSeq" id="WP_378059228.1">
    <property type="nucleotide sequence ID" value="NZ_JBHSIS010000017.1"/>
</dbReference>
<evidence type="ECO:0000256" key="3">
    <source>
        <dbReference type="ARBA" id="ARBA00022475"/>
    </source>
</evidence>
<feature type="transmembrane region" description="Helical" evidence="7">
    <location>
        <begin position="286"/>
        <end position="306"/>
    </location>
</feature>
<feature type="transmembrane region" description="Helical" evidence="7">
    <location>
        <begin position="93"/>
        <end position="118"/>
    </location>
</feature>
<protein>
    <submittedName>
        <fullName evidence="9">MFS transporter</fullName>
    </submittedName>
</protein>
<dbReference type="Proteomes" id="UP001595859">
    <property type="component" value="Unassembled WGS sequence"/>
</dbReference>
<evidence type="ECO:0000259" key="8">
    <source>
        <dbReference type="PROSITE" id="PS50850"/>
    </source>
</evidence>
<feature type="transmembrane region" description="Helical" evidence="7">
    <location>
        <begin position="258"/>
        <end position="279"/>
    </location>
</feature>
<feature type="transmembrane region" description="Helical" evidence="7">
    <location>
        <begin position="169"/>
        <end position="188"/>
    </location>
</feature>
<accession>A0ABV9S983</accession>
<keyword evidence="3" id="KW-1003">Cell membrane</keyword>
<feature type="transmembrane region" description="Helical" evidence="7">
    <location>
        <begin position="23"/>
        <end position="43"/>
    </location>
</feature>